<keyword evidence="3" id="KW-1185">Reference proteome</keyword>
<evidence type="ECO:0000259" key="1">
    <source>
        <dbReference type="Pfam" id="PF12697"/>
    </source>
</evidence>
<dbReference type="SUPFAM" id="SSF53474">
    <property type="entry name" value="alpha/beta-Hydrolases"/>
    <property type="match status" value="1"/>
</dbReference>
<evidence type="ECO:0000313" key="3">
    <source>
        <dbReference type="Proteomes" id="UP001205560"/>
    </source>
</evidence>
<gene>
    <name evidence="2" type="ORF">NX782_00460</name>
</gene>
<comment type="caution">
    <text evidence="2">The sequence shown here is derived from an EMBL/GenBank/DDBJ whole genome shotgun (WGS) entry which is preliminary data.</text>
</comment>
<evidence type="ECO:0000313" key="2">
    <source>
        <dbReference type="EMBL" id="MCS0587671.1"/>
    </source>
</evidence>
<reference evidence="2 3" key="1">
    <citation type="submission" date="2022-08" db="EMBL/GenBank/DDBJ databases">
        <title>Reclassification of Massilia species as members of the genera Telluria, Duganella, Pseudoduganella, Mokoshia gen. nov. and Zemynaea gen. nov. using orthogonal and non-orthogonal genome-based approaches.</title>
        <authorList>
            <person name="Bowman J.P."/>
        </authorList>
    </citation>
    <scope>NUCLEOTIDE SEQUENCE [LARGE SCALE GENOMIC DNA]</scope>
    <source>
        <strain evidence="2 3">LMG 28164</strain>
    </source>
</reference>
<dbReference type="Proteomes" id="UP001205560">
    <property type="component" value="Unassembled WGS sequence"/>
</dbReference>
<sequence length="416" mass="46232">MGELHADSYGGLLCALETSLNRTFQHDEATGERHIQRHWQEVMACDPKKWGMPGMMPLTEAALEKHARHHYPVYGVGYNWLECCEQASIRLERRILDIIEYWKGMRRQCERVILVTHSMGGLVARACAKRIPDRIAGVIHGAMPALGAPAAYRRMSCGTEAQDFAGRFVAKILGATTYDTTPVLATSPGALELLPTHLYPGSWLHVRVVHAPGPAGGPETAIDYLHLPNEAAPNPYDLYRDLRPWYRLVDPELADPAGKYERKRGGVHKAITNAINTAERFHRECLGDYYHPNTYAFYGSDASQPAFGKVRWLGRKETGLGTALTPANIKNARLRGREPGGVRLVDVDPVCSLSFKPEPPDARGDRTVPFQSGAGPAGKVQHLFETRGYDHQGAFNHEDMLMLTLRLVVRIVQGMP</sequence>
<organism evidence="2 3">
    <name type="scientific">Massilia norwichensis</name>
    <dbReference type="NCBI Taxonomy" id="1442366"/>
    <lineage>
        <taxon>Bacteria</taxon>
        <taxon>Pseudomonadati</taxon>
        <taxon>Pseudomonadota</taxon>
        <taxon>Betaproteobacteria</taxon>
        <taxon>Burkholderiales</taxon>
        <taxon>Oxalobacteraceae</taxon>
        <taxon>Telluria group</taxon>
        <taxon>Massilia</taxon>
    </lineage>
</organism>
<feature type="domain" description="AB hydrolase-1" evidence="1">
    <location>
        <begin position="96"/>
        <end position="261"/>
    </location>
</feature>
<dbReference type="RefSeq" id="WP_258843509.1">
    <property type="nucleotide sequence ID" value="NZ_JANUGX010000001.1"/>
</dbReference>
<accession>A0ABT2A0H0</accession>
<dbReference type="EMBL" id="JANUGX010000001">
    <property type="protein sequence ID" value="MCS0587671.1"/>
    <property type="molecule type" value="Genomic_DNA"/>
</dbReference>
<dbReference type="InterPro" id="IPR029058">
    <property type="entry name" value="AB_hydrolase_fold"/>
</dbReference>
<dbReference type="Pfam" id="PF12697">
    <property type="entry name" value="Abhydrolase_6"/>
    <property type="match status" value="1"/>
</dbReference>
<proteinExistence type="predicted"/>
<dbReference type="Gene3D" id="3.40.50.1820">
    <property type="entry name" value="alpha/beta hydrolase"/>
    <property type="match status" value="1"/>
</dbReference>
<dbReference type="InterPro" id="IPR000073">
    <property type="entry name" value="AB_hydrolase_1"/>
</dbReference>
<protein>
    <submittedName>
        <fullName evidence="2">GPI inositol-deacylase</fullName>
    </submittedName>
</protein>
<name>A0ABT2A0H0_9BURK</name>